<proteinExistence type="predicted"/>
<name>A0A3B1E129_9ZZZZ</name>
<protein>
    <recommendedName>
        <fullName evidence="2">FecR protein domain-containing protein</fullName>
    </recommendedName>
</protein>
<dbReference type="GO" id="GO:0016989">
    <property type="term" value="F:sigma factor antagonist activity"/>
    <property type="evidence" value="ECO:0007669"/>
    <property type="project" value="TreeGrafter"/>
</dbReference>
<organism evidence="3">
    <name type="scientific">hydrothermal vent metagenome</name>
    <dbReference type="NCBI Taxonomy" id="652676"/>
    <lineage>
        <taxon>unclassified sequences</taxon>
        <taxon>metagenomes</taxon>
        <taxon>ecological metagenomes</taxon>
    </lineage>
</organism>
<feature type="domain" description="FecR protein" evidence="2">
    <location>
        <begin position="152"/>
        <end position="239"/>
    </location>
</feature>
<dbReference type="Pfam" id="PF04773">
    <property type="entry name" value="FecR"/>
    <property type="match status" value="1"/>
</dbReference>
<accession>A0A3B1E129</accession>
<evidence type="ECO:0000256" key="1">
    <source>
        <dbReference type="SAM" id="Phobius"/>
    </source>
</evidence>
<dbReference type="AlphaFoldDB" id="A0A3B1E129"/>
<dbReference type="InterPro" id="IPR012373">
    <property type="entry name" value="Ferrdict_sens_TM"/>
</dbReference>
<dbReference type="EMBL" id="UOGL01000680">
    <property type="protein sequence ID" value="VAX42694.1"/>
    <property type="molecule type" value="Genomic_DNA"/>
</dbReference>
<dbReference type="PANTHER" id="PTHR30273">
    <property type="entry name" value="PERIPLASMIC SIGNAL SENSOR AND SIGMA FACTOR ACTIVATOR FECR-RELATED"/>
    <property type="match status" value="1"/>
</dbReference>
<dbReference type="PANTHER" id="PTHR30273:SF2">
    <property type="entry name" value="PROTEIN FECR"/>
    <property type="match status" value="1"/>
</dbReference>
<sequence>MSHSRFNEHLEGDALGIMLSLHLEDKLTDCQFMQLQKTLATDESARDFYVEFITTHAHLEQIYVDQFSYEKNEKRSDQEIIHQLLTVRRSPSKKWRWAVLGIPAALLTMIMLVTFGIWLGMGFFQKQPPAINRQQTNLLDNKNSNKQNQNEQTVTKGSVEFSLPTGVKIFLAAPATFRVTGKNSIDLQEGLLTAIVPETGVGFTVNTPRGRIVDLGTIFGVEVDASGTSSVQVFKGRVELFDSSGIKTLLAAGKTMQSVAGKEEWKPSEKLSDKFYTVLKKQSSNIVSFDEPKGWLGGPEISTEVLYVMYSATPLRERFGSFTQDKQVWACCTNHFAIVRFDKTAKKWVFHANEFPIDFTPVATDLIIARTDFKKSDIDIKGKRQVTFYQENYGIIHGIAHGYQASDINIRPDWTPNKEGDIKNFADYTLKGTYFIRKKK</sequence>
<keyword evidence="1" id="KW-0812">Transmembrane</keyword>
<evidence type="ECO:0000259" key="2">
    <source>
        <dbReference type="Pfam" id="PF04773"/>
    </source>
</evidence>
<dbReference type="Gene3D" id="2.60.120.1440">
    <property type="match status" value="1"/>
</dbReference>
<dbReference type="InterPro" id="IPR006860">
    <property type="entry name" value="FecR"/>
</dbReference>
<feature type="transmembrane region" description="Helical" evidence="1">
    <location>
        <begin position="97"/>
        <end position="124"/>
    </location>
</feature>
<reference evidence="3" key="1">
    <citation type="submission" date="2018-06" db="EMBL/GenBank/DDBJ databases">
        <authorList>
            <person name="Zhirakovskaya E."/>
        </authorList>
    </citation>
    <scope>NUCLEOTIDE SEQUENCE</scope>
</reference>
<gene>
    <name evidence="3" type="ORF">MNBD_PLANCTO02-455</name>
</gene>
<keyword evidence="1" id="KW-1133">Transmembrane helix</keyword>
<keyword evidence="1" id="KW-0472">Membrane</keyword>
<evidence type="ECO:0000313" key="3">
    <source>
        <dbReference type="EMBL" id="VAX42694.1"/>
    </source>
</evidence>